<evidence type="ECO:0000313" key="8">
    <source>
        <dbReference type="EMBL" id="KUK36820.1"/>
    </source>
</evidence>
<comment type="function">
    <text evidence="7">Catalyzes the release of premature peptidyl moieties from peptidyl-tRNA molecules trapped in stalled 50S ribosomal subunits, and thus maintains levels of free tRNAs and 50S ribosomes.</text>
</comment>
<keyword evidence="4 7" id="KW-0694">RNA-binding</keyword>
<dbReference type="GO" id="GO:0072344">
    <property type="term" value="P:rescue of stalled ribosome"/>
    <property type="evidence" value="ECO:0007669"/>
    <property type="project" value="UniProtKB-UniRule"/>
</dbReference>
<gene>
    <name evidence="7" type="primary">pth</name>
    <name evidence="8" type="ORF">XD66_0478</name>
</gene>
<dbReference type="NCBIfam" id="TIGR00447">
    <property type="entry name" value="pth"/>
    <property type="match status" value="1"/>
</dbReference>
<sequence length="205" mass="22804">MFAWLRDVLRPAPADPPAKIVCGLGNPGHSYMNTRHNAGYRVVARLAAQAGGKWVQHRRLANLCRVEIDGVRALLVQPLTFMNLSGRAVKPLLRRWHLSPEALLVIHDDLDLPPGSIRLRPGGSSGGHKGVQSIIDHLNSTAFCRLRIGIGRPQDGSVVDYVLMPFTRKERQDMEAVWDYACDAARCWIAEGIEAAMNRFNRRAP</sequence>
<comment type="catalytic activity">
    <reaction evidence="5 7">
        <text>an N-acyl-L-alpha-aminoacyl-tRNA + H2O = an N-acyl-L-amino acid + a tRNA + H(+)</text>
        <dbReference type="Rhea" id="RHEA:54448"/>
        <dbReference type="Rhea" id="RHEA-COMP:10123"/>
        <dbReference type="Rhea" id="RHEA-COMP:13883"/>
        <dbReference type="ChEBI" id="CHEBI:15377"/>
        <dbReference type="ChEBI" id="CHEBI:15378"/>
        <dbReference type="ChEBI" id="CHEBI:59874"/>
        <dbReference type="ChEBI" id="CHEBI:78442"/>
        <dbReference type="ChEBI" id="CHEBI:138191"/>
        <dbReference type="EC" id="3.1.1.29"/>
    </reaction>
</comment>
<reference evidence="9" key="1">
    <citation type="journal article" date="2015" name="MBio">
        <title>Genome-Resolved Metagenomic Analysis Reveals Roles for Candidate Phyla and Other Microbial Community Members in Biogeochemical Transformations in Oil Reservoirs.</title>
        <authorList>
            <person name="Hu P."/>
            <person name="Tom L."/>
            <person name="Singh A."/>
            <person name="Thomas B.C."/>
            <person name="Baker B.J."/>
            <person name="Piceno Y.M."/>
            <person name="Andersen G.L."/>
            <person name="Banfield J.F."/>
        </authorList>
    </citation>
    <scope>NUCLEOTIDE SEQUENCE [LARGE SCALE GENOMIC DNA]</scope>
</reference>
<feature type="active site" description="Proton acceptor" evidence="7">
    <location>
        <position position="36"/>
    </location>
</feature>
<dbReference type="FunFam" id="3.40.50.1470:FF:000001">
    <property type="entry name" value="Peptidyl-tRNA hydrolase"/>
    <property type="match status" value="1"/>
</dbReference>
<dbReference type="EMBL" id="LGFO01000038">
    <property type="protein sequence ID" value="KUK36820.1"/>
    <property type="molecule type" value="Genomic_DNA"/>
</dbReference>
<feature type="site" description="Discriminates between blocked and unblocked aminoacyl-tRNA" evidence="7">
    <location>
        <position position="26"/>
    </location>
</feature>
<proteinExistence type="inferred from homology"/>
<dbReference type="Proteomes" id="UP000053326">
    <property type="component" value="Unassembled WGS sequence"/>
</dbReference>
<dbReference type="HAMAP" id="MF_00083">
    <property type="entry name" value="Pept_tRNA_hydro_bact"/>
    <property type="match status" value="1"/>
</dbReference>
<comment type="caution">
    <text evidence="8">The sequence shown here is derived from an EMBL/GenBank/DDBJ whole genome shotgun (WGS) entry which is preliminary data.</text>
</comment>
<feature type="site" description="Stabilizes the basic form of H active site to accept a proton" evidence="7">
    <location>
        <position position="108"/>
    </location>
</feature>
<feature type="binding site" evidence="7">
    <location>
        <position position="83"/>
    </location>
    <ligand>
        <name>tRNA</name>
        <dbReference type="ChEBI" id="CHEBI:17843"/>
    </ligand>
</feature>
<comment type="caution">
    <text evidence="7">Lacks conserved residue(s) required for the propagation of feature annotation.</text>
</comment>
<comment type="similarity">
    <text evidence="7">Belongs to the PTH family.</text>
</comment>
<feature type="binding site" evidence="7">
    <location>
        <position position="81"/>
    </location>
    <ligand>
        <name>tRNA</name>
        <dbReference type="ChEBI" id="CHEBI:17843"/>
    </ligand>
</feature>
<evidence type="ECO:0000256" key="1">
    <source>
        <dbReference type="ARBA" id="ARBA00013260"/>
    </source>
</evidence>
<comment type="subunit">
    <text evidence="7">Monomer.</text>
</comment>
<protein>
    <recommendedName>
        <fullName evidence="6 7">Peptidyl-tRNA hydrolase</fullName>
        <shortName evidence="7">Pth</shortName>
        <ecNumber evidence="1 7">3.1.1.29</ecNumber>
    </recommendedName>
</protein>
<keyword evidence="3 7" id="KW-0378">Hydrolase</keyword>
<evidence type="ECO:0000256" key="6">
    <source>
        <dbReference type="ARBA" id="ARBA00050038"/>
    </source>
</evidence>
<evidence type="ECO:0000256" key="3">
    <source>
        <dbReference type="ARBA" id="ARBA00022801"/>
    </source>
</evidence>
<evidence type="ECO:0000313" key="9">
    <source>
        <dbReference type="Proteomes" id="UP000053326"/>
    </source>
</evidence>
<evidence type="ECO:0000256" key="4">
    <source>
        <dbReference type="ARBA" id="ARBA00022884"/>
    </source>
</evidence>
<dbReference type="GO" id="GO:0005737">
    <property type="term" value="C:cytoplasm"/>
    <property type="evidence" value="ECO:0007669"/>
    <property type="project" value="UniProtKB-SubCell"/>
</dbReference>
<dbReference type="PANTHER" id="PTHR17224">
    <property type="entry name" value="PEPTIDYL-TRNA HYDROLASE"/>
    <property type="match status" value="1"/>
</dbReference>
<dbReference type="GO" id="GO:0004045">
    <property type="term" value="F:peptidyl-tRNA hydrolase activity"/>
    <property type="evidence" value="ECO:0007669"/>
    <property type="project" value="UniProtKB-UniRule"/>
</dbReference>
<dbReference type="SUPFAM" id="SSF53178">
    <property type="entry name" value="Peptidyl-tRNA hydrolase-like"/>
    <property type="match status" value="1"/>
</dbReference>
<evidence type="ECO:0000256" key="7">
    <source>
        <dbReference type="HAMAP-Rule" id="MF_00083"/>
    </source>
</evidence>
<comment type="function">
    <text evidence="7">Hydrolyzes ribosome-free peptidyl-tRNAs (with 1 or more amino acids incorporated), which drop off the ribosome during protein synthesis, or as a result of ribosome stalling.</text>
</comment>
<dbReference type="PANTHER" id="PTHR17224:SF1">
    <property type="entry name" value="PEPTIDYL-TRNA HYDROLASE"/>
    <property type="match status" value="1"/>
</dbReference>
<dbReference type="EC" id="3.1.1.29" evidence="1 7"/>
<dbReference type="GO" id="GO:0000049">
    <property type="term" value="F:tRNA binding"/>
    <property type="evidence" value="ECO:0007669"/>
    <property type="project" value="UniProtKB-UniRule"/>
</dbReference>
<keyword evidence="7" id="KW-0963">Cytoplasm</keyword>
<accession>A0A117LBF2</accession>
<dbReference type="Pfam" id="PF01195">
    <property type="entry name" value="Pept_tRNA_hydro"/>
    <property type="match status" value="1"/>
</dbReference>
<comment type="subcellular location">
    <subcellularLocation>
        <location evidence="7">Cytoplasm</location>
    </subcellularLocation>
</comment>
<dbReference type="Gene3D" id="3.40.50.1470">
    <property type="entry name" value="Peptidyl-tRNA hydrolase"/>
    <property type="match status" value="1"/>
</dbReference>
<dbReference type="CDD" id="cd00462">
    <property type="entry name" value="PTH"/>
    <property type="match status" value="1"/>
</dbReference>
<dbReference type="InterPro" id="IPR001328">
    <property type="entry name" value="Pept_tRNA_hydro"/>
</dbReference>
<evidence type="ECO:0000256" key="2">
    <source>
        <dbReference type="ARBA" id="ARBA00022555"/>
    </source>
</evidence>
<keyword evidence="2 7" id="KW-0820">tRNA-binding</keyword>
<organism evidence="8 9">
    <name type="scientific">Thermacetogenium phaeum</name>
    <dbReference type="NCBI Taxonomy" id="85874"/>
    <lineage>
        <taxon>Bacteria</taxon>
        <taxon>Bacillati</taxon>
        <taxon>Bacillota</taxon>
        <taxon>Clostridia</taxon>
        <taxon>Thermoanaerobacterales</taxon>
        <taxon>Thermoanaerobacteraceae</taxon>
        <taxon>Thermacetogenium</taxon>
    </lineage>
</organism>
<dbReference type="AlphaFoldDB" id="A0A117LBF2"/>
<feature type="binding site" evidence="7">
    <location>
        <position position="31"/>
    </location>
    <ligand>
        <name>tRNA</name>
        <dbReference type="ChEBI" id="CHEBI:17843"/>
    </ligand>
</feature>
<evidence type="ECO:0000256" key="5">
    <source>
        <dbReference type="ARBA" id="ARBA00048707"/>
    </source>
</evidence>
<dbReference type="InterPro" id="IPR036416">
    <property type="entry name" value="Pept_tRNA_hydro_sf"/>
</dbReference>
<dbReference type="PATRIC" id="fig|85874.4.peg.1625"/>
<dbReference type="GO" id="GO:0006515">
    <property type="term" value="P:protein quality control for misfolded or incompletely synthesized proteins"/>
    <property type="evidence" value="ECO:0007669"/>
    <property type="project" value="UniProtKB-UniRule"/>
</dbReference>
<name>A0A117LBF2_9THEO</name>
<dbReference type="OMA" id="PNTYMNL"/>